<dbReference type="PANTHER" id="PTHR30204:SF16">
    <property type="entry name" value="HTH-TYPE TRANSCRIPTIONAL REGULATOR CUER"/>
    <property type="match status" value="1"/>
</dbReference>
<feature type="domain" description="HTH merR-type" evidence="9">
    <location>
        <begin position="1"/>
        <end position="69"/>
    </location>
</feature>
<evidence type="ECO:0000256" key="2">
    <source>
        <dbReference type="ARBA" id="ARBA00017250"/>
    </source>
</evidence>
<accession>A0A240EF89</accession>
<dbReference type="GO" id="GO:0003700">
    <property type="term" value="F:DNA-binding transcription factor activity"/>
    <property type="evidence" value="ECO:0007669"/>
    <property type="project" value="InterPro"/>
</dbReference>
<evidence type="ECO:0000256" key="1">
    <source>
        <dbReference type="ARBA" id="ARBA00011738"/>
    </source>
</evidence>
<protein>
    <recommendedName>
        <fullName evidence="2">HTH-type transcriptional regulator CueR</fullName>
    </recommendedName>
    <alternativeName>
        <fullName evidence="7">Copper efflux regulator</fullName>
    </alternativeName>
    <alternativeName>
        <fullName evidence="6">Copper export regulator</fullName>
    </alternativeName>
</protein>
<gene>
    <name evidence="10" type="primary">cueR</name>
    <name evidence="10" type="ORF">VTH8203_00955</name>
</gene>
<evidence type="ECO:0000256" key="8">
    <source>
        <dbReference type="SAM" id="Coils"/>
    </source>
</evidence>
<keyword evidence="8" id="KW-0175">Coiled coil</keyword>
<dbReference type="InterPro" id="IPR000551">
    <property type="entry name" value="MerR-type_HTH_dom"/>
</dbReference>
<dbReference type="Pfam" id="PF13411">
    <property type="entry name" value="MerR_1"/>
    <property type="match status" value="1"/>
</dbReference>
<dbReference type="PROSITE" id="PS50937">
    <property type="entry name" value="HTH_MERR_2"/>
    <property type="match status" value="1"/>
</dbReference>
<dbReference type="SUPFAM" id="SSF46955">
    <property type="entry name" value="Putative DNA-binding domain"/>
    <property type="match status" value="1"/>
</dbReference>
<sequence>MKIGQVSEITGLTTKTIRFYEERQIISPPKRTINGYRFYTDEHVRELSFISNARKAGFSLDECQYLLSLEKDTHRRSESVRQFASDKLLDVQNQIEALKKVEKRLAEWIKACPGNEQSYCPIINKLKKGG</sequence>
<dbReference type="PROSITE" id="PS00552">
    <property type="entry name" value="HTH_MERR_1"/>
    <property type="match status" value="1"/>
</dbReference>
<evidence type="ECO:0000256" key="7">
    <source>
        <dbReference type="ARBA" id="ARBA00032335"/>
    </source>
</evidence>
<evidence type="ECO:0000256" key="5">
    <source>
        <dbReference type="ARBA" id="ARBA00023159"/>
    </source>
</evidence>
<evidence type="ECO:0000313" key="11">
    <source>
        <dbReference type="Proteomes" id="UP000219336"/>
    </source>
</evidence>
<dbReference type="EMBL" id="OANU01000008">
    <property type="protein sequence ID" value="SNX47354.1"/>
    <property type="molecule type" value="Genomic_DNA"/>
</dbReference>
<dbReference type="GO" id="GO:0003677">
    <property type="term" value="F:DNA binding"/>
    <property type="evidence" value="ECO:0007669"/>
    <property type="project" value="UniProtKB-KW"/>
</dbReference>
<dbReference type="Proteomes" id="UP000219336">
    <property type="component" value="Unassembled WGS sequence"/>
</dbReference>
<keyword evidence="3" id="KW-0186">Copper</keyword>
<keyword evidence="5" id="KW-0010">Activator</keyword>
<evidence type="ECO:0000256" key="6">
    <source>
        <dbReference type="ARBA" id="ARBA00031472"/>
    </source>
</evidence>
<evidence type="ECO:0000313" key="10">
    <source>
        <dbReference type="EMBL" id="SNX47354.1"/>
    </source>
</evidence>
<dbReference type="SMART" id="SM00422">
    <property type="entry name" value="HTH_MERR"/>
    <property type="match status" value="1"/>
</dbReference>
<evidence type="ECO:0000256" key="4">
    <source>
        <dbReference type="ARBA" id="ARBA00023125"/>
    </source>
</evidence>
<dbReference type="InterPro" id="IPR009061">
    <property type="entry name" value="DNA-bd_dom_put_sf"/>
</dbReference>
<name>A0A240EF89_9VIBR</name>
<keyword evidence="4" id="KW-0238">DNA-binding</keyword>
<proteinExistence type="predicted"/>
<organism evidence="10 11">
    <name type="scientific">Vibrio thalassae</name>
    <dbReference type="NCBI Taxonomy" id="1243014"/>
    <lineage>
        <taxon>Bacteria</taxon>
        <taxon>Pseudomonadati</taxon>
        <taxon>Pseudomonadota</taxon>
        <taxon>Gammaproteobacteria</taxon>
        <taxon>Vibrionales</taxon>
        <taxon>Vibrionaceae</taxon>
        <taxon>Vibrio</taxon>
    </lineage>
</organism>
<keyword evidence="11" id="KW-1185">Reference proteome</keyword>
<dbReference type="AlphaFoldDB" id="A0A240EF89"/>
<dbReference type="Gene3D" id="1.10.1660.10">
    <property type="match status" value="1"/>
</dbReference>
<reference evidence="11" key="1">
    <citation type="submission" date="2016-06" db="EMBL/GenBank/DDBJ databases">
        <authorList>
            <person name="Rodrigo-Torres L."/>
            <person name="Arahal R.D."/>
            <person name="Lucena T."/>
        </authorList>
    </citation>
    <scope>NUCLEOTIDE SEQUENCE [LARGE SCALE GENOMIC DNA]</scope>
    <source>
        <strain evidence="11">CECT8203</strain>
    </source>
</reference>
<feature type="coiled-coil region" evidence="8">
    <location>
        <begin position="81"/>
        <end position="111"/>
    </location>
</feature>
<dbReference type="OrthoDB" id="9802039at2"/>
<dbReference type="RefSeq" id="WP_158296055.1">
    <property type="nucleotide sequence ID" value="NZ_JBHSII010000001.1"/>
</dbReference>
<comment type="subunit">
    <text evidence="1">Homodimer.</text>
</comment>
<dbReference type="InterPro" id="IPR047057">
    <property type="entry name" value="MerR_fam"/>
</dbReference>
<evidence type="ECO:0000256" key="3">
    <source>
        <dbReference type="ARBA" id="ARBA00023008"/>
    </source>
</evidence>
<dbReference type="PRINTS" id="PR00040">
    <property type="entry name" value="HTHMERR"/>
</dbReference>
<evidence type="ECO:0000259" key="9">
    <source>
        <dbReference type="PROSITE" id="PS50937"/>
    </source>
</evidence>
<dbReference type="PANTHER" id="PTHR30204">
    <property type="entry name" value="REDOX-CYCLING DRUG-SENSING TRANSCRIPTIONAL ACTIVATOR SOXR"/>
    <property type="match status" value="1"/>
</dbReference>